<dbReference type="OrthoDB" id="2284024at2759"/>
<feature type="region of interest" description="Disordered" evidence="1">
    <location>
        <begin position="40"/>
        <end position="85"/>
    </location>
</feature>
<sequence>MDREHPTNAELESQFNERNNNLRRDISSIVNTATSKTQDLLNEVGQTSGPGSIDNATQTTRRRTFGSVSSTDGSGLSSGLTNEPMHFGHRANAQLMHSITEDIAAMHSRDPDRFGIVASKFDEAFGQHL</sequence>
<name>A0A1X0R7H5_RHIZD</name>
<feature type="compositionally biased region" description="Polar residues" evidence="1">
    <location>
        <begin position="40"/>
        <end position="59"/>
    </location>
</feature>
<feature type="compositionally biased region" description="Low complexity" evidence="1">
    <location>
        <begin position="66"/>
        <end position="81"/>
    </location>
</feature>
<feature type="region of interest" description="Disordered" evidence="1">
    <location>
        <begin position="1"/>
        <end position="23"/>
    </location>
</feature>
<dbReference type="EMBL" id="KV921895">
    <property type="protein sequence ID" value="ORE08000.1"/>
    <property type="molecule type" value="Genomic_DNA"/>
</dbReference>
<proteinExistence type="predicted"/>
<gene>
    <name evidence="2" type="ORF">BCV72DRAFT_225760</name>
</gene>
<accession>A0A1X0R7H5</accession>
<dbReference type="Proteomes" id="UP000242414">
    <property type="component" value="Unassembled WGS sequence"/>
</dbReference>
<feature type="compositionally biased region" description="Polar residues" evidence="1">
    <location>
        <begin position="10"/>
        <end position="19"/>
    </location>
</feature>
<evidence type="ECO:0000313" key="2">
    <source>
        <dbReference type="EMBL" id="ORE08000.1"/>
    </source>
</evidence>
<reference evidence="2" key="1">
    <citation type="journal article" date="2016" name="Proc. Natl. Acad. Sci. U.S.A.">
        <title>Lipid metabolic changes in an early divergent fungus govern the establishment of a mutualistic symbiosis with endobacteria.</title>
        <authorList>
            <person name="Lastovetsky O.A."/>
            <person name="Gaspar M.L."/>
            <person name="Mondo S.J."/>
            <person name="LaButti K.M."/>
            <person name="Sandor L."/>
            <person name="Grigoriev I.V."/>
            <person name="Henry S.A."/>
            <person name="Pawlowska T.E."/>
        </authorList>
    </citation>
    <scope>NUCLEOTIDE SEQUENCE [LARGE SCALE GENOMIC DNA]</scope>
    <source>
        <strain evidence="2">ATCC 52814</strain>
    </source>
</reference>
<organism evidence="2">
    <name type="scientific">Rhizopus microsporus var. microsporus</name>
    <dbReference type="NCBI Taxonomy" id="86635"/>
    <lineage>
        <taxon>Eukaryota</taxon>
        <taxon>Fungi</taxon>
        <taxon>Fungi incertae sedis</taxon>
        <taxon>Mucoromycota</taxon>
        <taxon>Mucoromycotina</taxon>
        <taxon>Mucoromycetes</taxon>
        <taxon>Mucorales</taxon>
        <taxon>Mucorineae</taxon>
        <taxon>Rhizopodaceae</taxon>
        <taxon>Rhizopus</taxon>
    </lineage>
</organism>
<dbReference type="AlphaFoldDB" id="A0A1X0R7H5"/>
<protein>
    <submittedName>
        <fullName evidence="2">Uncharacterized protein</fullName>
    </submittedName>
</protein>
<evidence type="ECO:0000256" key="1">
    <source>
        <dbReference type="SAM" id="MobiDB-lite"/>
    </source>
</evidence>
<dbReference type="VEuPathDB" id="FungiDB:BCV72DRAFT_225760"/>